<dbReference type="Pfam" id="PF12012">
    <property type="entry name" value="DUF3504"/>
    <property type="match status" value="1"/>
</dbReference>
<dbReference type="Ensembl" id="ENSOSUT00000015157.1">
    <property type="protein sequence ID" value="ENSOSUP00000014668.1"/>
    <property type="gene ID" value="ENSOSUG00000010467.1"/>
</dbReference>
<dbReference type="InterPro" id="IPR021893">
    <property type="entry name" value="ZMYM2-like_C"/>
</dbReference>
<evidence type="ECO:0000256" key="2">
    <source>
        <dbReference type="ARBA" id="ARBA00022553"/>
    </source>
</evidence>
<name>A0A8C8B6X8_9STRI</name>
<keyword evidence="3" id="KW-0832">Ubl conjugation</keyword>
<evidence type="ECO:0000313" key="7">
    <source>
        <dbReference type="Proteomes" id="UP000694552"/>
    </source>
</evidence>
<feature type="region of interest" description="Disordered" evidence="4">
    <location>
        <begin position="285"/>
        <end position="349"/>
    </location>
</feature>
<dbReference type="Proteomes" id="UP000694552">
    <property type="component" value="Unplaced"/>
</dbReference>
<feature type="compositionally biased region" description="Low complexity" evidence="4">
    <location>
        <begin position="183"/>
        <end position="194"/>
    </location>
</feature>
<proteinExistence type="predicted"/>
<protein>
    <recommendedName>
        <fullName evidence="5">ZMYM2-like/QRICH1 C-terminal domain-containing protein</fullName>
    </recommendedName>
</protein>
<feature type="region of interest" description="Disordered" evidence="4">
    <location>
        <begin position="175"/>
        <end position="204"/>
    </location>
</feature>
<dbReference type="AlphaFoldDB" id="A0A8C8B6X8"/>
<organism evidence="6 7">
    <name type="scientific">Otus sunia</name>
    <name type="common">Oriental scops-owl</name>
    <dbReference type="NCBI Taxonomy" id="257818"/>
    <lineage>
        <taxon>Eukaryota</taxon>
        <taxon>Metazoa</taxon>
        <taxon>Chordata</taxon>
        <taxon>Craniata</taxon>
        <taxon>Vertebrata</taxon>
        <taxon>Euteleostomi</taxon>
        <taxon>Archelosauria</taxon>
        <taxon>Archosauria</taxon>
        <taxon>Dinosauria</taxon>
        <taxon>Saurischia</taxon>
        <taxon>Theropoda</taxon>
        <taxon>Coelurosauria</taxon>
        <taxon>Aves</taxon>
        <taxon>Neognathae</taxon>
        <taxon>Neoaves</taxon>
        <taxon>Telluraves</taxon>
        <taxon>Strigiformes</taxon>
        <taxon>Strigidae</taxon>
        <taxon>Otus</taxon>
    </lineage>
</organism>
<sequence length="621" mass="68638">MCALGHAYCWQCEEIYVRSREENEAVEKRKRLVSSKASSGEANLDEKRFRMTPSFGKAKAGAVSRGPCSSSPGVTQQKDNTICVIGNEQPPGLNRNNSKPMKSGFAAEQHLSSSGDEVKTVRRKVKLESDRDLHILSNEEQCISDEDNQGARISQSILSESQNKGVTAEVALQMHRGQKRALPKPAAAPPASSSPRRRPPLPLACALQPPARLREGLHSGARGLGPLSPAGATPEASGARNSSGSPMPKEHLRSSPVSNNEAKAQPESPSSVTFFELEATIGVQHQLQQSPPEHHTPGVGFGGSVAEDFTEEGEPSGSGHTPHPAASLSPDRPPASSHKNVLKKGEKKRNRNTGDIKIFKDWLVLHYPSEICEIYELPPQDLNNYLAAFYSCAKRQNGADFSASSLHLFQSNIERYLQDHNYGYSVVKGLEFRAAQEAFKLKHQHLSQQRREGKWSVVENLTDEDVEGLRKKGFVSRMHPQGFLHLMFTTIVRGFGASTHSQGNALYWGQLVLKKQEGELEYLAWKDALSAEVDPGEAGLRLFAKPDDPGTCPVRDYKEYARRRPPDMLHDHDPLYLAPKALCSMWDQVWYSRKSLAKARIEKILRVIVQQVKGSVKKSKK</sequence>
<feature type="region of interest" description="Disordered" evidence="4">
    <location>
        <begin position="216"/>
        <end position="269"/>
    </location>
</feature>
<keyword evidence="2" id="KW-0597">Phosphoprotein</keyword>
<dbReference type="PANTHER" id="PTHR46963:SF3">
    <property type="entry name" value="DUF3504 DOMAIN-CONTAINING PROTEIN"/>
    <property type="match status" value="1"/>
</dbReference>
<evidence type="ECO:0000259" key="5">
    <source>
        <dbReference type="Pfam" id="PF12012"/>
    </source>
</evidence>
<evidence type="ECO:0000313" key="6">
    <source>
        <dbReference type="Ensembl" id="ENSOSUP00000014668.1"/>
    </source>
</evidence>
<dbReference type="PANTHER" id="PTHR46963">
    <property type="entry name" value="SIMILAR TO RIKEN CDNA E130308A19"/>
    <property type="match status" value="1"/>
</dbReference>
<feature type="region of interest" description="Disordered" evidence="4">
    <location>
        <begin position="29"/>
        <end position="50"/>
    </location>
</feature>
<dbReference type="InterPro" id="IPR042838">
    <property type="entry name" value="KIAA1958"/>
</dbReference>
<evidence type="ECO:0000256" key="3">
    <source>
        <dbReference type="ARBA" id="ARBA00022843"/>
    </source>
</evidence>
<feature type="compositionally biased region" description="Basic residues" evidence="4">
    <location>
        <begin position="340"/>
        <end position="349"/>
    </location>
</feature>
<keyword evidence="1" id="KW-1017">Isopeptide bond</keyword>
<accession>A0A8C8B6X8</accession>
<feature type="domain" description="ZMYM2-like/QRICH1 C-terminal" evidence="5">
    <location>
        <begin position="532"/>
        <end position="608"/>
    </location>
</feature>
<keyword evidence="7" id="KW-1185">Reference proteome</keyword>
<feature type="compositionally biased region" description="Polar residues" evidence="4">
    <location>
        <begin position="255"/>
        <end position="269"/>
    </location>
</feature>
<reference evidence="6" key="1">
    <citation type="submission" date="2025-08" db="UniProtKB">
        <authorList>
            <consortium name="Ensembl"/>
        </authorList>
    </citation>
    <scope>IDENTIFICATION</scope>
</reference>
<evidence type="ECO:0000256" key="4">
    <source>
        <dbReference type="SAM" id="MobiDB-lite"/>
    </source>
</evidence>
<reference evidence="6" key="2">
    <citation type="submission" date="2025-09" db="UniProtKB">
        <authorList>
            <consortium name="Ensembl"/>
        </authorList>
    </citation>
    <scope>IDENTIFICATION</scope>
</reference>
<evidence type="ECO:0000256" key="1">
    <source>
        <dbReference type="ARBA" id="ARBA00022499"/>
    </source>
</evidence>